<feature type="transmembrane region" description="Helical" evidence="10">
    <location>
        <begin position="50"/>
        <end position="71"/>
    </location>
</feature>
<dbReference type="InterPro" id="IPR003439">
    <property type="entry name" value="ABC_transporter-like_ATP-bd"/>
</dbReference>
<dbReference type="InterPro" id="IPR003593">
    <property type="entry name" value="AAA+_ATPase"/>
</dbReference>
<dbReference type="SMART" id="SM00382">
    <property type="entry name" value="AAA"/>
    <property type="match status" value="1"/>
</dbReference>
<feature type="transmembrane region" description="Helical" evidence="10">
    <location>
        <begin position="285"/>
        <end position="303"/>
    </location>
</feature>
<keyword evidence="4 10" id="KW-0812">Transmembrane</keyword>
<dbReference type="GO" id="GO:0140359">
    <property type="term" value="F:ABC-type transporter activity"/>
    <property type="evidence" value="ECO:0007669"/>
    <property type="project" value="InterPro"/>
</dbReference>
<name>A0A6N6VI57_9HYPH</name>
<evidence type="ECO:0000256" key="5">
    <source>
        <dbReference type="ARBA" id="ARBA00022741"/>
    </source>
</evidence>
<evidence type="ECO:0000256" key="7">
    <source>
        <dbReference type="ARBA" id="ARBA00022989"/>
    </source>
</evidence>
<feature type="region of interest" description="Disordered" evidence="9">
    <location>
        <begin position="1"/>
        <end position="20"/>
    </location>
</feature>
<dbReference type="Gene3D" id="1.20.1560.10">
    <property type="entry name" value="ABC transporter type 1, transmembrane domain"/>
    <property type="match status" value="1"/>
</dbReference>
<gene>
    <name evidence="13" type="ORF">F2P47_16645</name>
</gene>
<dbReference type="EMBL" id="WESC01000020">
    <property type="protein sequence ID" value="KAB7738541.1"/>
    <property type="molecule type" value="Genomic_DNA"/>
</dbReference>
<proteinExistence type="inferred from homology"/>
<feature type="domain" description="ABC transmembrane type-1" evidence="12">
    <location>
        <begin position="53"/>
        <end position="338"/>
    </location>
</feature>
<feature type="region of interest" description="Disordered" evidence="9">
    <location>
        <begin position="611"/>
        <end position="640"/>
    </location>
</feature>
<feature type="domain" description="ABC transporter" evidence="11">
    <location>
        <begin position="372"/>
        <end position="606"/>
    </location>
</feature>
<dbReference type="PANTHER" id="PTHR24221:SF402">
    <property type="entry name" value="IRON-SULFUR CLUSTERS TRANSPORTER ABCB7, MITOCHONDRIAL"/>
    <property type="match status" value="1"/>
</dbReference>
<evidence type="ECO:0000256" key="4">
    <source>
        <dbReference type="ARBA" id="ARBA00022692"/>
    </source>
</evidence>
<dbReference type="GO" id="GO:0006879">
    <property type="term" value="P:intracellular iron ion homeostasis"/>
    <property type="evidence" value="ECO:0007669"/>
    <property type="project" value="TreeGrafter"/>
</dbReference>
<dbReference type="PROSITE" id="PS50893">
    <property type="entry name" value="ABC_TRANSPORTER_2"/>
    <property type="match status" value="1"/>
</dbReference>
<dbReference type="PROSITE" id="PS50929">
    <property type="entry name" value="ABC_TM1F"/>
    <property type="match status" value="1"/>
</dbReference>
<dbReference type="SUPFAM" id="SSF52540">
    <property type="entry name" value="P-loop containing nucleoside triphosphate hydrolases"/>
    <property type="match status" value="1"/>
</dbReference>
<dbReference type="GO" id="GO:0005886">
    <property type="term" value="C:plasma membrane"/>
    <property type="evidence" value="ECO:0007669"/>
    <property type="project" value="UniProtKB-SubCell"/>
</dbReference>
<protein>
    <submittedName>
        <fullName evidence="13">ATP-binding cassette domain-containing protein</fullName>
    </submittedName>
</protein>
<dbReference type="GO" id="GO:0005524">
    <property type="term" value="F:ATP binding"/>
    <property type="evidence" value="ECO:0007669"/>
    <property type="project" value="UniProtKB-KW"/>
</dbReference>
<dbReference type="InterPro" id="IPR011527">
    <property type="entry name" value="ABC1_TM_dom"/>
</dbReference>
<evidence type="ECO:0000256" key="6">
    <source>
        <dbReference type="ARBA" id="ARBA00022840"/>
    </source>
</evidence>
<dbReference type="Proteomes" id="UP000468901">
    <property type="component" value="Unassembled WGS sequence"/>
</dbReference>
<evidence type="ECO:0000256" key="1">
    <source>
        <dbReference type="ARBA" id="ARBA00004651"/>
    </source>
</evidence>
<dbReference type="PANTHER" id="PTHR24221">
    <property type="entry name" value="ATP-BINDING CASSETTE SUB-FAMILY B"/>
    <property type="match status" value="1"/>
</dbReference>
<sequence>MRHLKSSGPEGGPHPVTGGAAPVRHRRIETLRSFAPYLWPKGRPDLRMRVVSALLLLVAAKAITVYVPFLYRDATNLLAPKGGAAALLAVPFGLIVAYGLGRIMMVALAQLRDGVFAQVSQNAVRELALRTFRHLHALSLRFHLERRTGGLSRVIERGTKAIDLLLRFSIFNIIPTIIELALVGVIFVWAFNVWFAVVTGVMIVLYIWFTFTVTEWRTRFHRQMNSLDTEANTKAIDSLLNFETVKYFGNEEHEARRFDRSMKGYEAAAVKTTTSLSILNAGQTAIFTVGLTILMLMAAQGVVKGTMTIGDFVMVNAYLIQLYQPLNLLGMVYREIRQALIDMETMFDLLEIPTEVADASDARPLAVKGGEIVFENVSFHYDKERTILDGVSFRVPAGRTLAIVGPSGAGKSTISRILFRFYDITRGRVLIDGQDLREVTQASLRAAVGMVPQDTVLFNDTIRYNIRYGRPEASDGEVFEAAAQAQIADFVARLPKGFDTMVGERGLKLSGGEKQRVAIARTILKNPPILILDEATSALDTHTEKEIQAALKRISQNRTTLIIAHRLSTVVDADEIIVLDHGRIAERGRHEELLARGGKYAAMWNRQREADAAREKLKETEDEGSPEPARAIDALVGEPG</sequence>
<organism evidence="13 14">
    <name type="scientific">Parvibaculum sedimenti</name>
    <dbReference type="NCBI Taxonomy" id="2608632"/>
    <lineage>
        <taxon>Bacteria</taxon>
        <taxon>Pseudomonadati</taxon>
        <taxon>Pseudomonadota</taxon>
        <taxon>Alphaproteobacteria</taxon>
        <taxon>Hyphomicrobiales</taxon>
        <taxon>Parvibaculaceae</taxon>
        <taxon>Parvibaculum</taxon>
    </lineage>
</organism>
<reference evidence="13 14" key="1">
    <citation type="submission" date="2019-09" db="EMBL/GenBank/DDBJ databases">
        <title>Parvibaculum sedimenti sp. nov., isolated from sediment.</title>
        <authorList>
            <person name="Wang Y."/>
        </authorList>
    </citation>
    <scope>NUCLEOTIDE SEQUENCE [LARGE SCALE GENOMIC DNA]</scope>
    <source>
        <strain evidence="13 14">HXT-9</strain>
    </source>
</reference>
<keyword evidence="8 10" id="KW-0472">Membrane</keyword>
<comment type="similarity">
    <text evidence="2">Belongs to the ABC transporter superfamily.</text>
</comment>
<dbReference type="FunFam" id="3.40.50.300:FF:003468">
    <property type="entry name" value="ABC transporter"/>
    <property type="match status" value="1"/>
</dbReference>
<dbReference type="InterPro" id="IPR027417">
    <property type="entry name" value="P-loop_NTPase"/>
</dbReference>
<dbReference type="CDD" id="cd03253">
    <property type="entry name" value="ABCC_ATM1_transporter"/>
    <property type="match status" value="1"/>
</dbReference>
<feature type="transmembrane region" description="Helical" evidence="10">
    <location>
        <begin position="164"/>
        <end position="187"/>
    </location>
</feature>
<evidence type="ECO:0000256" key="3">
    <source>
        <dbReference type="ARBA" id="ARBA00022448"/>
    </source>
</evidence>
<dbReference type="SUPFAM" id="SSF90123">
    <property type="entry name" value="ABC transporter transmembrane region"/>
    <property type="match status" value="1"/>
</dbReference>
<evidence type="ECO:0000256" key="2">
    <source>
        <dbReference type="ARBA" id="ARBA00005417"/>
    </source>
</evidence>
<dbReference type="Pfam" id="PF00005">
    <property type="entry name" value="ABC_tran"/>
    <property type="match status" value="1"/>
</dbReference>
<comment type="caution">
    <text evidence="13">The sequence shown here is derived from an EMBL/GenBank/DDBJ whole genome shotgun (WGS) entry which is preliminary data.</text>
</comment>
<dbReference type="Gene3D" id="3.40.50.300">
    <property type="entry name" value="P-loop containing nucleotide triphosphate hydrolases"/>
    <property type="match status" value="1"/>
</dbReference>
<dbReference type="InterPro" id="IPR039421">
    <property type="entry name" value="Type_1_exporter"/>
</dbReference>
<keyword evidence="5" id="KW-0547">Nucleotide-binding</keyword>
<keyword evidence="6 13" id="KW-0067">ATP-binding</keyword>
<evidence type="ECO:0000313" key="13">
    <source>
        <dbReference type="EMBL" id="KAB7738541.1"/>
    </source>
</evidence>
<dbReference type="CDD" id="cd18582">
    <property type="entry name" value="ABC_6TM_ATM1_ABCB7"/>
    <property type="match status" value="1"/>
</dbReference>
<dbReference type="AlphaFoldDB" id="A0A6N6VI57"/>
<feature type="transmembrane region" description="Helical" evidence="10">
    <location>
        <begin position="193"/>
        <end position="214"/>
    </location>
</feature>
<evidence type="ECO:0000256" key="9">
    <source>
        <dbReference type="SAM" id="MobiDB-lite"/>
    </source>
</evidence>
<dbReference type="Pfam" id="PF00664">
    <property type="entry name" value="ABC_membrane"/>
    <property type="match status" value="1"/>
</dbReference>
<evidence type="ECO:0000256" key="8">
    <source>
        <dbReference type="ARBA" id="ARBA00023136"/>
    </source>
</evidence>
<dbReference type="InterPro" id="IPR036640">
    <property type="entry name" value="ABC1_TM_sf"/>
</dbReference>
<evidence type="ECO:0000256" key="10">
    <source>
        <dbReference type="SAM" id="Phobius"/>
    </source>
</evidence>
<feature type="transmembrane region" description="Helical" evidence="10">
    <location>
        <begin position="83"/>
        <end position="101"/>
    </location>
</feature>
<evidence type="ECO:0000259" key="11">
    <source>
        <dbReference type="PROSITE" id="PS50893"/>
    </source>
</evidence>
<dbReference type="PROSITE" id="PS00211">
    <property type="entry name" value="ABC_TRANSPORTER_1"/>
    <property type="match status" value="1"/>
</dbReference>
<keyword evidence="7 10" id="KW-1133">Transmembrane helix</keyword>
<dbReference type="RefSeq" id="WP_152217517.1">
    <property type="nucleotide sequence ID" value="NZ_WESC01000020.1"/>
</dbReference>
<dbReference type="GO" id="GO:0016887">
    <property type="term" value="F:ATP hydrolysis activity"/>
    <property type="evidence" value="ECO:0007669"/>
    <property type="project" value="InterPro"/>
</dbReference>
<evidence type="ECO:0000259" key="12">
    <source>
        <dbReference type="PROSITE" id="PS50929"/>
    </source>
</evidence>
<dbReference type="InterPro" id="IPR017871">
    <property type="entry name" value="ABC_transporter-like_CS"/>
</dbReference>
<accession>A0A6N6VI57</accession>
<keyword evidence="3" id="KW-0813">Transport</keyword>
<comment type="subcellular location">
    <subcellularLocation>
        <location evidence="1">Cell membrane</location>
        <topology evidence="1">Multi-pass membrane protein</topology>
    </subcellularLocation>
</comment>
<keyword evidence="14" id="KW-1185">Reference proteome</keyword>
<evidence type="ECO:0000313" key="14">
    <source>
        <dbReference type="Proteomes" id="UP000468901"/>
    </source>
</evidence>